<organism evidence="1 2">
    <name type="scientific">Leptonema illini</name>
    <dbReference type="NCBI Taxonomy" id="183"/>
    <lineage>
        <taxon>Bacteria</taxon>
        <taxon>Pseudomonadati</taxon>
        <taxon>Spirochaetota</taxon>
        <taxon>Spirochaetia</taxon>
        <taxon>Leptospirales</taxon>
        <taxon>Leptospiraceae</taxon>
        <taxon>Leptonema</taxon>
    </lineage>
</organism>
<dbReference type="Proteomes" id="UP000460298">
    <property type="component" value="Unassembled WGS sequence"/>
</dbReference>
<evidence type="ECO:0000313" key="1">
    <source>
        <dbReference type="EMBL" id="KAB2934248.1"/>
    </source>
</evidence>
<accession>A0A833H3G7</accession>
<dbReference type="EMBL" id="WBUI01000003">
    <property type="protein sequence ID" value="KAB2934248.1"/>
    <property type="molecule type" value="Genomic_DNA"/>
</dbReference>
<protein>
    <submittedName>
        <fullName evidence="1">Uncharacterized protein</fullName>
    </submittedName>
</protein>
<dbReference type="AlphaFoldDB" id="A0A833H3G7"/>
<comment type="caution">
    <text evidence="1">The sequence shown here is derived from an EMBL/GenBank/DDBJ whole genome shotgun (WGS) entry which is preliminary data.</text>
</comment>
<name>A0A833H3G7_9LEPT</name>
<evidence type="ECO:0000313" key="2">
    <source>
        <dbReference type="Proteomes" id="UP000460298"/>
    </source>
</evidence>
<sequence length="72" mass="8247">MTYNSHRNAALDPDRPIEQRASYLRSCALLVGRQRSAQRSAIIATLQSDLSVSIEHDLAPEDIMRYVQYLDR</sequence>
<reference evidence="1 2" key="1">
    <citation type="submission" date="2019-10" db="EMBL/GenBank/DDBJ databases">
        <title>Extracellular Electron Transfer in a Candidatus Methanoperedens spp. Enrichment Culture.</title>
        <authorList>
            <person name="Berger S."/>
            <person name="Rangel Shaw D."/>
            <person name="Berben T."/>
            <person name="In 'T Zandt M."/>
            <person name="Frank J."/>
            <person name="Reimann J."/>
            <person name="Jetten M.S.M."/>
            <person name="Welte C.U."/>
        </authorList>
    </citation>
    <scope>NUCLEOTIDE SEQUENCE [LARGE SCALE GENOMIC DNA]</scope>
    <source>
        <strain evidence="1">SB12</strain>
    </source>
</reference>
<proteinExistence type="predicted"/>
<gene>
    <name evidence="1" type="ORF">F9K24_04275</name>
</gene>